<evidence type="ECO:0000313" key="2">
    <source>
        <dbReference type="Proteomes" id="UP000018144"/>
    </source>
</evidence>
<dbReference type="AlphaFoldDB" id="U4LFR0"/>
<organism evidence="1 2">
    <name type="scientific">Pyronema omphalodes (strain CBS 100304)</name>
    <name type="common">Pyronema confluens</name>
    <dbReference type="NCBI Taxonomy" id="1076935"/>
    <lineage>
        <taxon>Eukaryota</taxon>
        <taxon>Fungi</taxon>
        <taxon>Dikarya</taxon>
        <taxon>Ascomycota</taxon>
        <taxon>Pezizomycotina</taxon>
        <taxon>Pezizomycetes</taxon>
        <taxon>Pezizales</taxon>
        <taxon>Pyronemataceae</taxon>
        <taxon>Pyronema</taxon>
    </lineage>
</organism>
<accession>U4LFR0</accession>
<sequence length="96" mass="10558">MYYCFCMPSLLSLGRGLGYWRSVSIADTTLNCITRNGRTCLESHIHVFGDGGGVGKAAVVSITHFPSARQGFSMETVIPRRLFSFFSQGLLKSLAY</sequence>
<keyword evidence="2" id="KW-1185">Reference proteome</keyword>
<dbReference type="Proteomes" id="UP000018144">
    <property type="component" value="Unassembled WGS sequence"/>
</dbReference>
<name>U4LFR0_PYROM</name>
<dbReference type="EMBL" id="HF935952">
    <property type="protein sequence ID" value="CCX14292.1"/>
    <property type="molecule type" value="Genomic_DNA"/>
</dbReference>
<gene>
    <name evidence="1" type="ORF">PCON_13885</name>
</gene>
<reference evidence="1 2" key="1">
    <citation type="journal article" date="2013" name="PLoS Genet.">
        <title>The genome and development-dependent transcriptomes of Pyronema confluens: a window into fungal evolution.</title>
        <authorList>
            <person name="Traeger S."/>
            <person name="Altegoer F."/>
            <person name="Freitag M."/>
            <person name="Gabaldon T."/>
            <person name="Kempken F."/>
            <person name="Kumar A."/>
            <person name="Marcet-Houben M."/>
            <person name="Poggeler S."/>
            <person name="Stajich J.E."/>
            <person name="Nowrousian M."/>
        </authorList>
    </citation>
    <scope>NUCLEOTIDE SEQUENCE [LARGE SCALE GENOMIC DNA]</scope>
    <source>
        <strain evidence="2">CBS 100304</strain>
        <tissue evidence="1">Vegetative mycelium</tissue>
    </source>
</reference>
<evidence type="ECO:0000313" key="1">
    <source>
        <dbReference type="EMBL" id="CCX14292.1"/>
    </source>
</evidence>
<proteinExistence type="predicted"/>
<protein>
    <submittedName>
        <fullName evidence="1">Uncharacterized protein</fullName>
    </submittedName>
</protein>